<dbReference type="AlphaFoldDB" id="A0A5J4P453"/>
<comment type="caution">
    <text evidence="1">The sequence shown here is derived from an EMBL/GenBank/DDBJ whole genome shotgun (WGS) entry which is preliminary data.</text>
</comment>
<accession>A0A5J4P453</accession>
<proteinExistence type="predicted"/>
<feature type="non-terminal residue" evidence="1">
    <location>
        <position position="46"/>
    </location>
</feature>
<organism evidence="1">
    <name type="scientific">termite gut metagenome</name>
    <dbReference type="NCBI Taxonomy" id="433724"/>
    <lineage>
        <taxon>unclassified sequences</taxon>
        <taxon>metagenomes</taxon>
        <taxon>organismal metagenomes</taxon>
    </lineage>
</organism>
<gene>
    <name evidence="1" type="ORF">EZS27_044539</name>
</gene>
<sequence>MINEYSVNLPTRFWYKKKMWKGWINVVNPFRAAIVLGTPGSGKSYA</sequence>
<name>A0A5J4P453_9ZZZZ</name>
<dbReference type="EMBL" id="SNRY01012024">
    <property type="protein sequence ID" value="KAA6303818.1"/>
    <property type="molecule type" value="Genomic_DNA"/>
</dbReference>
<evidence type="ECO:0000313" key="1">
    <source>
        <dbReference type="EMBL" id="KAA6303818.1"/>
    </source>
</evidence>
<reference evidence="1" key="1">
    <citation type="submission" date="2019-03" db="EMBL/GenBank/DDBJ databases">
        <title>Single cell metagenomics reveals metabolic interactions within the superorganism composed of flagellate Streblomastix strix and complex community of Bacteroidetes bacteria on its surface.</title>
        <authorList>
            <person name="Treitli S.C."/>
            <person name="Kolisko M."/>
            <person name="Husnik F."/>
            <person name="Keeling P."/>
            <person name="Hampl V."/>
        </authorList>
    </citation>
    <scope>NUCLEOTIDE SEQUENCE</scope>
    <source>
        <strain evidence="1">STM</strain>
    </source>
</reference>
<protein>
    <submittedName>
        <fullName evidence="1">Uncharacterized protein</fullName>
    </submittedName>
</protein>